<keyword evidence="2" id="KW-1185">Reference proteome</keyword>
<evidence type="ECO:0000313" key="2">
    <source>
        <dbReference type="Proteomes" id="UP000611762"/>
    </source>
</evidence>
<dbReference type="Proteomes" id="UP000611762">
    <property type="component" value="Unassembled WGS sequence"/>
</dbReference>
<evidence type="ECO:0000313" key="1">
    <source>
        <dbReference type="EMBL" id="MBC8541904.1"/>
    </source>
</evidence>
<dbReference type="RefSeq" id="WP_177677429.1">
    <property type="nucleotide sequence ID" value="NZ_JACRSU010000010.1"/>
</dbReference>
<gene>
    <name evidence="1" type="ORF">H8698_13095</name>
</gene>
<accession>A0A926DRB2</accession>
<reference evidence="1" key="1">
    <citation type="submission" date="2020-08" db="EMBL/GenBank/DDBJ databases">
        <title>Genome public.</title>
        <authorList>
            <person name="Liu C."/>
            <person name="Sun Q."/>
        </authorList>
    </citation>
    <scope>NUCLEOTIDE SEQUENCE</scope>
    <source>
        <strain evidence="1">H8</strain>
    </source>
</reference>
<protein>
    <submittedName>
        <fullName evidence="1">Uncharacterized protein</fullName>
    </submittedName>
</protein>
<proteinExistence type="predicted"/>
<name>A0A926DRB2_9FIRM</name>
<sequence>MKIADVIDKADRWQPNVFDLKDKLDWCYEVTRDLMLDNPEFLSATKTVTSDGGIVPLPEGVLYSDVAEVYVNGARVERLDERTMEDAQLKRGDQVYVVYRYFPPVYALSDDGEVPEDLETVCGAPFDSMYIDYVCAQAAFQQNDAEEYNKFISAYNAKFYAYKNFCGANSPVSVRKGFVNYF</sequence>
<comment type="caution">
    <text evidence="1">The sequence shown here is derived from an EMBL/GenBank/DDBJ whole genome shotgun (WGS) entry which is preliminary data.</text>
</comment>
<organism evidence="1 2">
    <name type="scientific">Congzhengia minquanensis</name>
    <dbReference type="NCBI Taxonomy" id="2763657"/>
    <lineage>
        <taxon>Bacteria</taxon>
        <taxon>Bacillati</taxon>
        <taxon>Bacillota</taxon>
        <taxon>Clostridia</taxon>
        <taxon>Eubacteriales</taxon>
        <taxon>Oscillospiraceae</taxon>
        <taxon>Congzhengia</taxon>
    </lineage>
</organism>
<dbReference type="EMBL" id="JACRSU010000010">
    <property type="protein sequence ID" value="MBC8541904.1"/>
    <property type="molecule type" value="Genomic_DNA"/>
</dbReference>
<dbReference type="AlphaFoldDB" id="A0A926DRB2"/>